<feature type="non-terminal residue" evidence="3">
    <location>
        <position position="90"/>
    </location>
</feature>
<sequence length="90" mass="10378">MWSRWWEAAALLCSADCCFDLTRNEKVLPKNKNTNKKKKKKEEEKKKHVGLPSGEGRCLNTSKQAEGKQKQDHRREGRVSAVLPSRRKNA</sequence>
<organism evidence="3 4">
    <name type="scientific">Oculimacula yallundae</name>
    <dbReference type="NCBI Taxonomy" id="86028"/>
    <lineage>
        <taxon>Eukaryota</taxon>
        <taxon>Fungi</taxon>
        <taxon>Dikarya</taxon>
        <taxon>Ascomycota</taxon>
        <taxon>Pezizomycotina</taxon>
        <taxon>Leotiomycetes</taxon>
        <taxon>Helotiales</taxon>
        <taxon>Ploettnerulaceae</taxon>
        <taxon>Oculimacula</taxon>
    </lineage>
</organism>
<comment type="caution">
    <text evidence="3">The sequence shown here is derived from an EMBL/GenBank/DDBJ whole genome shotgun (WGS) entry which is preliminary data.</text>
</comment>
<accession>A0ABR4C078</accession>
<reference evidence="3 4" key="1">
    <citation type="journal article" date="2024" name="Commun. Biol.">
        <title>Comparative genomic analysis of thermophilic fungi reveals convergent evolutionary adaptations and gene losses.</title>
        <authorList>
            <person name="Steindorff A.S."/>
            <person name="Aguilar-Pontes M.V."/>
            <person name="Robinson A.J."/>
            <person name="Andreopoulos B."/>
            <person name="LaButti K."/>
            <person name="Kuo A."/>
            <person name="Mondo S."/>
            <person name="Riley R."/>
            <person name="Otillar R."/>
            <person name="Haridas S."/>
            <person name="Lipzen A."/>
            <person name="Grimwood J."/>
            <person name="Schmutz J."/>
            <person name="Clum A."/>
            <person name="Reid I.D."/>
            <person name="Moisan M.C."/>
            <person name="Butler G."/>
            <person name="Nguyen T.T.M."/>
            <person name="Dewar K."/>
            <person name="Conant G."/>
            <person name="Drula E."/>
            <person name="Henrissat B."/>
            <person name="Hansel C."/>
            <person name="Singer S."/>
            <person name="Hutchinson M.I."/>
            <person name="de Vries R.P."/>
            <person name="Natvig D.O."/>
            <person name="Powell A.J."/>
            <person name="Tsang A."/>
            <person name="Grigoriev I.V."/>
        </authorList>
    </citation>
    <scope>NUCLEOTIDE SEQUENCE [LARGE SCALE GENOMIC DNA]</scope>
    <source>
        <strain evidence="3 4">CBS 494.80</strain>
    </source>
</reference>
<evidence type="ECO:0000256" key="1">
    <source>
        <dbReference type="SAM" id="MobiDB-lite"/>
    </source>
</evidence>
<evidence type="ECO:0000256" key="2">
    <source>
        <dbReference type="SAM" id="SignalP"/>
    </source>
</evidence>
<feature type="compositionally biased region" description="Basic and acidic residues" evidence="1">
    <location>
        <begin position="65"/>
        <end position="78"/>
    </location>
</feature>
<evidence type="ECO:0000313" key="3">
    <source>
        <dbReference type="EMBL" id="KAL2063315.1"/>
    </source>
</evidence>
<name>A0ABR4C078_9HELO</name>
<dbReference type="Proteomes" id="UP001595075">
    <property type="component" value="Unassembled WGS sequence"/>
</dbReference>
<feature type="region of interest" description="Disordered" evidence="1">
    <location>
        <begin position="28"/>
        <end position="90"/>
    </location>
</feature>
<dbReference type="EMBL" id="JAZHXI010000015">
    <property type="protein sequence ID" value="KAL2063315.1"/>
    <property type="molecule type" value="Genomic_DNA"/>
</dbReference>
<feature type="chain" id="PRO_5046265518" description="Secreted protein" evidence="2">
    <location>
        <begin position="18"/>
        <end position="90"/>
    </location>
</feature>
<keyword evidence="2" id="KW-0732">Signal</keyword>
<proteinExistence type="predicted"/>
<gene>
    <name evidence="3" type="ORF">VTL71DRAFT_5120</name>
</gene>
<feature type="signal peptide" evidence="2">
    <location>
        <begin position="1"/>
        <end position="17"/>
    </location>
</feature>
<keyword evidence="4" id="KW-1185">Reference proteome</keyword>
<evidence type="ECO:0008006" key="5">
    <source>
        <dbReference type="Google" id="ProtNLM"/>
    </source>
</evidence>
<evidence type="ECO:0000313" key="4">
    <source>
        <dbReference type="Proteomes" id="UP001595075"/>
    </source>
</evidence>
<protein>
    <recommendedName>
        <fullName evidence="5">Secreted protein</fullName>
    </recommendedName>
</protein>